<dbReference type="EMBL" id="CM007384">
    <property type="protein sequence ID" value="ONK71463.1"/>
    <property type="molecule type" value="Genomic_DNA"/>
</dbReference>
<dbReference type="Gramene" id="ONK71463">
    <property type="protein sequence ID" value="ONK71463"/>
    <property type="gene ID" value="A4U43_C04F8920"/>
</dbReference>
<reference evidence="2" key="1">
    <citation type="journal article" date="2017" name="Nat. Commun.">
        <title>The asparagus genome sheds light on the origin and evolution of a young Y chromosome.</title>
        <authorList>
            <person name="Harkess A."/>
            <person name="Zhou J."/>
            <person name="Xu C."/>
            <person name="Bowers J.E."/>
            <person name="Van der Hulst R."/>
            <person name="Ayyampalayam S."/>
            <person name="Mercati F."/>
            <person name="Riccardi P."/>
            <person name="McKain M.R."/>
            <person name="Kakrana A."/>
            <person name="Tang H."/>
            <person name="Ray J."/>
            <person name="Groenendijk J."/>
            <person name="Arikit S."/>
            <person name="Mathioni S.M."/>
            <person name="Nakano M."/>
            <person name="Shan H."/>
            <person name="Telgmann-Rauber A."/>
            <person name="Kanno A."/>
            <person name="Yue Z."/>
            <person name="Chen H."/>
            <person name="Li W."/>
            <person name="Chen Y."/>
            <person name="Xu X."/>
            <person name="Zhang Y."/>
            <person name="Luo S."/>
            <person name="Chen H."/>
            <person name="Gao J."/>
            <person name="Mao Z."/>
            <person name="Pires J.C."/>
            <person name="Luo M."/>
            <person name="Kudrna D."/>
            <person name="Wing R.A."/>
            <person name="Meyers B.C."/>
            <person name="Yi K."/>
            <person name="Kong H."/>
            <person name="Lavrijsen P."/>
            <person name="Sunseri F."/>
            <person name="Falavigna A."/>
            <person name="Ye Y."/>
            <person name="Leebens-Mack J.H."/>
            <person name="Chen G."/>
        </authorList>
    </citation>
    <scope>NUCLEOTIDE SEQUENCE [LARGE SCALE GENOMIC DNA]</scope>
    <source>
        <strain evidence="2">cv. DH0086</strain>
    </source>
</reference>
<dbReference type="AlphaFoldDB" id="A0A5P1F165"/>
<evidence type="ECO:0000313" key="1">
    <source>
        <dbReference type="EMBL" id="ONK71463.1"/>
    </source>
</evidence>
<sequence>MLSLRVQVFSYLLGENYTENSRCYRASVENFMAFVSSFQRIRRCRRQMPWQSMVLTLDRDSVCWPHTVELLLLLRYCCFYPSLFVASMLEPHQPSNDTGFQFENPKIKFESKYPHFLDIINNGLAFKSYNS</sequence>
<accession>A0A5P1F165</accession>
<keyword evidence="2" id="KW-1185">Reference proteome</keyword>
<evidence type="ECO:0000313" key="2">
    <source>
        <dbReference type="Proteomes" id="UP000243459"/>
    </source>
</evidence>
<proteinExistence type="predicted"/>
<protein>
    <submittedName>
        <fullName evidence="1">Uncharacterized protein</fullName>
    </submittedName>
</protein>
<organism evidence="1 2">
    <name type="scientific">Asparagus officinalis</name>
    <name type="common">Garden asparagus</name>
    <dbReference type="NCBI Taxonomy" id="4686"/>
    <lineage>
        <taxon>Eukaryota</taxon>
        <taxon>Viridiplantae</taxon>
        <taxon>Streptophyta</taxon>
        <taxon>Embryophyta</taxon>
        <taxon>Tracheophyta</taxon>
        <taxon>Spermatophyta</taxon>
        <taxon>Magnoliopsida</taxon>
        <taxon>Liliopsida</taxon>
        <taxon>Asparagales</taxon>
        <taxon>Asparagaceae</taxon>
        <taxon>Asparagoideae</taxon>
        <taxon>Asparagus</taxon>
    </lineage>
</organism>
<dbReference type="Proteomes" id="UP000243459">
    <property type="component" value="Chromosome 4"/>
</dbReference>
<gene>
    <name evidence="1" type="ORF">A4U43_C04F8920</name>
</gene>
<name>A0A5P1F165_ASPOF</name>